<accession>A0A1I4GJR6</accession>
<dbReference type="EMBL" id="FOTK01000003">
    <property type="protein sequence ID" value="SFL29597.1"/>
    <property type="molecule type" value="Genomic_DNA"/>
</dbReference>
<keyword evidence="1" id="KW-0472">Membrane</keyword>
<feature type="transmembrane region" description="Helical" evidence="1">
    <location>
        <begin position="89"/>
        <end position="113"/>
    </location>
</feature>
<organism evidence="2 3">
    <name type="scientific">Methylobacterium pseudosasicola</name>
    <dbReference type="NCBI Taxonomy" id="582667"/>
    <lineage>
        <taxon>Bacteria</taxon>
        <taxon>Pseudomonadati</taxon>
        <taxon>Pseudomonadota</taxon>
        <taxon>Alphaproteobacteria</taxon>
        <taxon>Hyphomicrobiales</taxon>
        <taxon>Methylobacteriaceae</taxon>
        <taxon>Methylobacterium</taxon>
    </lineage>
</organism>
<dbReference type="InterPro" id="IPR021279">
    <property type="entry name" value="DUF2721"/>
</dbReference>
<dbReference type="Pfam" id="PF11026">
    <property type="entry name" value="DUF2721"/>
    <property type="match status" value="1"/>
</dbReference>
<proteinExistence type="predicted"/>
<dbReference type="AlphaFoldDB" id="A0A1I4GJR6"/>
<evidence type="ECO:0000313" key="3">
    <source>
        <dbReference type="Proteomes" id="UP000199048"/>
    </source>
</evidence>
<name>A0A1I4GJR6_9HYPH</name>
<dbReference type="Proteomes" id="UP000199048">
    <property type="component" value="Unassembled WGS sequence"/>
</dbReference>
<evidence type="ECO:0000313" key="2">
    <source>
        <dbReference type="EMBL" id="SFL29597.1"/>
    </source>
</evidence>
<feature type="transmembrane region" description="Helical" evidence="1">
    <location>
        <begin position="27"/>
        <end position="48"/>
    </location>
</feature>
<evidence type="ECO:0008006" key="4">
    <source>
        <dbReference type="Google" id="ProtNLM"/>
    </source>
</evidence>
<protein>
    <recommendedName>
        <fullName evidence="4">DUF2721 domain-containing protein</fullName>
    </recommendedName>
</protein>
<keyword evidence="3" id="KW-1185">Reference proteome</keyword>
<reference evidence="3" key="1">
    <citation type="submission" date="2016-10" db="EMBL/GenBank/DDBJ databases">
        <authorList>
            <person name="Varghese N."/>
            <person name="Submissions S."/>
        </authorList>
    </citation>
    <scope>NUCLEOTIDE SEQUENCE [LARGE SCALE GENOMIC DNA]</scope>
    <source>
        <strain evidence="3">BL36</strain>
    </source>
</reference>
<evidence type="ECO:0000256" key="1">
    <source>
        <dbReference type="SAM" id="Phobius"/>
    </source>
</evidence>
<feature type="transmembrane region" description="Helical" evidence="1">
    <location>
        <begin position="125"/>
        <end position="150"/>
    </location>
</feature>
<keyword evidence="1" id="KW-0812">Transmembrane</keyword>
<dbReference type="STRING" id="582667.SAMN05192568_100311"/>
<keyword evidence="1" id="KW-1133">Transmembrane helix</keyword>
<gene>
    <name evidence="2" type="ORF">SAMN05192568_100311</name>
</gene>
<sequence>MLGRPVHLPGAMIDPITPTTLESTAHVVQVALSPVFLLSGIATLLNVFGARLARVADQAERVSTRLAGAGEAERIILGQRLDRLHTRSLALDAAVFLAALGGVATCGSVLTLFVGALRDSTVASLLFGLFGAAILCTLCALCAFGFEMLLASRSVRDRINQRRANAGMLADL</sequence>